<dbReference type="Gene3D" id="1.25.40.10">
    <property type="entry name" value="Tetratricopeptide repeat domain"/>
    <property type="match status" value="1"/>
</dbReference>
<feature type="signal peptide" evidence="9">
    <location>
        <begin position="1"/>
        <end position="27"/>
    </location>
</feature>
<dbReference type="PANTHER" id="PTHR44998:SF1">
    <property type="entry name" value="UDP-N-ACETYLGLUCOSAMINE--PEPTIDE N-ACETYLGLUCOSAMINYLTRANSFERASE 110 KDA SUBUNIT"/>
    <property type="match status" value="1"/>
</dbReference>
<keyword evidence="6" id="KW-0677">Repeat</keyword>
<protein>
    <recommendedName>
        <fullName evidence="3">protein O-GlcNAc transferase</fullName>
        <ecNumber evidence="3">2.4.1.255</ecNumber>
    </recommendedName>
</protein>
<feature type="domain" description="O-GlcNAc transferase C-terminal" evidence="10">
    <location>
        <begin position="317"/>
        <end position="549"/>
    </location>
</feature>
<dbReference type="SUPFAM" id="SSF48452">
    <property type="entry name" value="TPR-like"/>
    <property type="match status" value="2"/>
</dbReference>
<dbReference type="Pfam" id="PF13424">
    <property type="entry name" value="TPR_12"/>
    <property type="match status" value="1"/>
</dbReference>
<gene>
    <name evidence="11" type="ORF">TrCOL_g12316</name>
</gene>
<evidence type="ECO:0000256" key="3">
    <source>
        <dbReference type="ARBA" id="ARBA00011970"/>
    </source>
</evidence>
<dbReference type="Proteomes" id="UP001165065">
    <property type="component" value="Unassembled WGS sequence"/>
</dbReference>
<keyword evidence="5" id="KW-0808">Transferase</keyword>
<dbReference type="SMART" id="SM00028">
    <property type="entry name" value="TPR"/>
    <property type="match status" value="6"/>
</dbReference>
<dbReference type="EMBL" id="BRYA01000994">
    <property type="protein sequence ID" value="GMI37203.1"/>
    <property type="molecule type" value="Genomic_DNA"/>
</dbReference>
<evidence type="ECO:0000256" key="1">
    <source>
        <dbReference type="ARBA" id="ARBA00004922"/>
    </source>
</evidence>
<evidence type="ECO:0000313" key="11">
    <source>
        <dbReference type="EMBL" id="GMI37203.1"/>
    </source>
</evidence>
<dbReference type="Gene3D" id="3.40.50.11380">
    <property type="match status" value="1"/>
</dbReference>
<comment type="similarity">
    <text evidence="2">Belongs to the glycosyltransferase 41 family. O-GlcNAc transferase subfamily.</text>
</comment>
<dbReference type="PROSITE" id="PS50005">
    <property type="entry name" value="TPR"/>
    <property type="match status" value="1"/>
</dbReference>
<dbReference type="Pfam" id="PF13844">
    <property type="entry name" value="Glyco_transf_41"/>
    <property type="match status" value="2"/>
</dbReference>
<evidence type="ECO:0000313" key="12">
    <source>
        <dbReference type="Proteomes" id="UP001165065"/>
    </source>
</evidence>
<dbReference type="PANTHER" id="PTHR44998">
    <property type="match status" value="1"/>
</dbReference>
<evidence type="ECO:0000256" key="2">
    <source>
        <dbReference type="ARBA" id="ARBA00005386"/>
    </source>
</evidence>
<feature type="chain" id="PRO_5040749885" description="protein O-GlcNAc transferase" evidence="9">
    <location>
        <begin position="28"/>
        <end position="783"/>
    </location>
</feature>
<comment type="caution">
    <text evidence="11">The sequence shown here is derived from an EMBL/GenBank/DDBJ whole genome shotgun (WGS) entry which is preliminary data.</text>
</comment>
<dbReference type="OrthoDB" id="421121at2759"/>
<feature type="domain" description="O-GlcNAc transferase C-terminal" evidence="10">
    <location>
        <begin position="566"/>
        <end position="755"/>
    </location>
</feature>
<organism evidence="11 12">
    <name type="scientific">Triparma columacea</name>
    <dbReference type="NCBI Taxonomy" id="722753"/>
    <lineage>
        <taxon>Eukaryota</taxon>
        <taxon>Sar</taxon>
        <taxon>Stramenopiles</taxon>
        <taxon>Ochrophyta</taxon>
        <taxon>Bolidophyceae</taxon>
        <taxon>Parmales</taxon>
        <taxon>Triparmaceae</taxon>
        <taxon>Triparma</taxon>
    </lineage>
</organism>
<evidence type="ECO:0000256" key="7">
    <source>
        <dbReference type="ARBA" id="ARBA00022803"/>
    </source>
</evidence>
<keyword evidence="7 8" id="KW-0802">TPR repeat</keyword>
<proteinExistence type="inferred from homology"/>
<evidence type="ECO:0000256" key="6">
    <source>
        <dbReference type="ARBA" id="ARBA00022737"/>
    </source>
</evidence>
<evidence type="ECO:0000259" key="10">
    <source>
        <dbReference type="Pfam" id="PF13844"/>
    </source>
</evidence>
<dbReference type="InterPro" id="IPR019734">
    <property type="entry name" value="TPR_rpt"/>
</dbReference>
<evidence type="ECO:0000256" key="8">
    <source>
        <dbReference type="PROSITE-ProRule" id="PRU00339"/>
    </source>
</evidence>
<reference evidence="12" key="1">
    <citation type="journal article" date="2023" name="Commun. Biol.">
        <title>Genome analysis of Parmales, the sister group of diatoms, reveals the evolutionary specialization of diatoms from phago-mixotrophs to photoautotrophs.</title>
        <authorList>
            <person name="Ban H."/>
            <person name="Sato S."/>
            <person name="Yoshikawa S."/>
            <person name="Yamada K."/>
            <person name="Nakamura Y."/>
            <person name="Ichinomiya M."/>
            <person name="Sato N."/>
            <person name="Blanc-Mathieu R."/>
            <person name="Endo H."/>
            <person name="Kuwata A."/>
            <person name="Ogata H."/>
        </authorList>
    </citation>
    <scope>NUCLEOTIDE SEQUENCE [LARGE SCALE GENOMIC DNA]</scope>
</reference>
<dbReference type="Pfam" id="PF13181">
    <property type="entry name" value="TPR_8"/>
    <property type="match status" value="2"/>
</dbReference>
<dbReference type="EC" id="2.4.1.255" evidence="3"/>
<dbReference type="Gene3D" id="3.40.50.2000">
    <property type="entry name" value="Glycogen Phosphorylase B"/>
    <property type="match status" value="1"/>
</dbReference>
<dbReference type="InterPro" id="IPR011990">
    <property type="entry name" value="TPR-like_helical_dom_sf"/>
</dbReference>
<keyword evidence="12" id="KW-1185">Reference proteome</keyword>
<evidence type="ECO:0000256" key="9">
    <source>
        <dbReference type="SAM" id="SignalP"/>
    </source>
</evidence>
<comment type="pathway">
    <text evidence="1">Protein modification; protein glycosylation.</text>
</comment>
<feature type="repeat" description="TPR" evidence="8">
    <location>
        <begin position="111"/>
        <end position="144"/>
    </location>
</feature>
<accession>A0A9W7G9T0</accession>
<sequence length="783" mass="86618">MARRHRPIPGRLFLLPFLLYLLQISQSQDASPIPPPQTLTLTPLEAVQHAVALHNAGQTSSALTTLTTVTESAPTLQEGWFYLAAVQQQSGLLSLSLSSYATLLTLNPDHIDALNNIGKALSDLSDPTGSLSYYMRALTVDPNHVQTLVNVALSYHAQGDGISASRYHELALTSCGNSCTLLSEVRYNYGVTLQHLRSVEKAVEMYRLAIEARAGEGKEHGSAWVNLAAMHHKYGNLDDAIWHYERARKAVAKEGGEEEMELEVMILNNLGQALAQAGRVKEAKGMFNSVLSVLGSGERDERLTTMVHRWRAGKMNCDWEEFGHGFEGVMWEVLERQVDEGKDAALLPFDTLGMEIPKDKRRDIAVNHARALSELSSSMPPPLVERPAGRLKLGYICYDFNDHPTSHLAEGLFLHHNKTGRVEVTAMNYGKDDESTYRKNIVELVGGKEEDGGRFVDLTHLSDTTASSHARSLGVHVLIDMQGFTLGGRPELTARRLAPVQVNYLIFPGTSGAGFMDYVVGDRFVTPPESQSSYSEMLAMLPNSYQINYYSRHVHGVNSGHRDSIRLSEGLPLTGFVYANFNKQDKIEPEIFTVWMSILTRTPNSVLWLLEPNHRYSGSGVADNLRMEAMARGVRGDRLVFAKRVGKGEHLKRMKAADLFLDSHLYGAHSTATDSLRAGLPVVTVRGEAWARRVGASLMGNMGDQVLETETVVDDVRTLADVAVGMKGGELEDVKRRVRGAWGSDLFDTEKYTRDFERMVEGMWDVKEAGGEEGRFHLVVGKG</sequence>
<dbReference type="AlphaFoldDB" id="A0A9W7G9T0"/>
<evidence type="ECO:0000256" key="4">
    <source>
        <dbReference type="ARBA" id="ARBA00022676"/>
    </source>
</evidence>
<keyword evidence="4" id="KW-0328">Glycosyltransferase</keyword>
<evidence type="ECO:0000256" key="5">
    <source>
        <dbReference type="ARBA" id="ARBA00022679"/>
    </source>
</evidence>
<name>A0A9W7G9T0_9STRA</name>
<keyword evidence="9" id="KW-0732">Signal</keyword>
<dbReference type="InterPro" id="IPR029489">
    <property type="entry name" value="OGT/SEC/SPY_C"/>
</dbReference>
<dbReference type="GO" id="GO:0097363">
    <property type="term" value="F:protein O-acetylglucosaminyltransferase activity"/>
    <property type="evidence" value="ECO:0007669"/>
    <property type="project" value="UniProtKB-EC"/>
</dbReference>